<comment type="similarity">
    <text evidence="2 5">Belongs to the RecX family.</text>
</comment>
<dbReference type="EMBL" id="CP031337">
    <property type="protein sequence ID" value="AXK40440.1"/>
    <property type="molecule type" value="Genomic_DNA"/>
</dbReference>
<reference evidence="9 10" key="1">
    <citation type="submission" date="2018-07" db="EMBL/GenBank/DDBJ databases">
        <title>Crenobacter cavernae sp. nov., isolated from a karst cave.</title>
        <authorList>
            <person name="Zhu H."/>
        </authorList>
    </citation>
    <scope>NUCLEOTIDE SEQUENCE [LARGE SCALE GENOMIC DNA]</scope>
    <source>
        <strain evidence="9 10">K1W11S-77</strain>
    </source>
</reference>
<evidence type="ECO:0000313" key="9">
    <source>
        <dbReference type="EMBL" id="AXK40440.1"/>
    </source>
</evidence>
<dbReference type="Pfam" id="PF21981">
    <property type="entry name" value="RecX_HTH3"/>
    <property type="match status" value="1"/>
</dbReference>
<dbReference type="Pfam" id="PF02631">
    <property type="entry name" value="RecX_HTH2"/>
    <property type="match status" value="1"/>
</dbReference>
<evidence type="ECO:0000259" key="7">
    <source>
        <dbReference type="Pfam" id="PF21981"/>
    </source>
</evidence>
<gene>
    <name evidence="5" type="primary">recX</name>
    <name evidence="9" type="ORF">DWG20_13930</name>
</gene>
<accession>A0A345Y938</accession>
<dbReference type="Gene3D" id="1.10.10.10">
    <property type="entry name" value="Winged helix-like DNA-binding domain superfamily/Winged helix DNA-binding domain"/>
    <property type="match status" value="3"/>
</dbReference>
<comment type="function">
    <text evidence="5">Modulates RecA activity.</text>
</comment>
<proteinExistence type="inferred from homology"/>
<dbReference type="Proteomes" id="UP000254537">
    <property type="component" value="Chromosome"/>
</dbReference>
<dbReference type="NCBIfam" id="NF001055">
    <property type="entry name" value="PRK00117.2-5"/>
    <property type="match status" value="1"/>
</dbReference>
<dbReference type="Pfam" id="PF21982">
    <property type="entry name" value="RecX_HTH1"/>
    <property type="match status" value="1"/>
</dbReference>
<evidence type="ECO:0000256" key="5">
    <source>
        <dbReference type="HAMAP-Rule" id="MF_01114"/>
    </source>
</evidence>
<dbReference type="InterPro" id="IPR053924">
    <property type="entry name" value="RecX_HTH_2nd"/>
</dbReference>
<dbReference type="InterPro" id="IPR053926">
    <property type="entry name" value="RecX_HTH_1st"/>
</dbReference>
<dbReference type="GO" id="GO:0006282">
    <property type="term" value="P:regulation of DNA repair"/>
    <property type="evidence" value="ECO:0007669"/>
    <property type="project" value="UniProtKB-UniRule"/>
</dbReference>
<dbReference type="PANTHER" id="PTHR33602:SF1">
    <property type="entry name" value="REGULATORY PROTEIN RECX FAMILY PROTEIN"/>
    <property type="match status" value="1"/>
</dbReference>
<dbReference type="OrthoDB" id="5295441at2"/>
<comment type="subcellular location">
    <subcellularLocation>
        <location evidence="1 5">Cytoplasm</location>
    </subcellularLocation>
</comment>
<dbReference type="KEGG" id="ccah:DWG20_13930"/>
<evidence type="ECO:0000256" key="4">
    <source>
        <dbReference type="ARBA" id="ARBA00022490"/>
    </source>
</evidence>
<evidence type="ECO:0000256" key="2">
    <source>
        <dbReference type="ARBA" id="ARBA00009695"/>
    </source>
</evidence>
<feature type="domain" description="RecX first three-helical" evidence="8">
    <location>
        <begin position="9"/>
        <end position="47"/>
    </location>
</feature>
<organism evidence="9 10">
    <name type="scientific">Crenobacter cavernae</name>
    <dbReference type="NCBI Taxonomy" id="2290923"/>
    <lineage>
        <taxon>Bacteria</taxon>
        <taxon>Pseudomonadati</taxon>
        <taxon>Pseudomonadota</taxon>
        <taxon>Betaproteobacteria</taxon>
        <taxon>Neisseriales</taxon>
        <taxon>Neisseriaceae</taxon>
        <taxon>Crenobacter</taxon>
    </lineage>
</organism>
<dbReference type="RefSeq" id="WP_115434367.1">
    <property type="nucleotide sequence ID" value="NZ_CP031337.1"/>
</dbReference>
<dbReference type="InterPro" id="IPR003783">
    <property type="entry name" value="Regulatory_RecX"/>
</dbReference>
<evidence type="ECO:0000256" key="3">
    <source>
        <dbReference type="ARBA" id="ARBA00018111"/>
    </source>
</evidence>
<dbReference type="GO" id="GO:0005737">
    <property type="term" value="C:cytoplasm"/>
    <property type="evidence" value="ECO:0007669"/>
    <property type="project" value="UniProtKB-SubCell"/>
</dbReference>
<evidence type="ECO:0000259" key="6">
    <source>
        <dbReference type="Pfam" id="PF02631"/>
    </source>
</evidence>
<feature type="domain" description="RecX third three-helical" evidence="7">
    <location>
        <begin position="97"/>
        <end position="141"/>
    </location>
</feature>
<feature type="domain" description="RecX second three-helical" evidence="6">
    <location>
        <begin position="54"/>
        <end position="93"/>
    </location>
</feature>
<name>A0A345Y938_9NEIS</name>
<dbReference type="HAMAP" id="MF_01114">
    <property type="entry name" value="RecX"/>
    <property type="match status" value="1"/>
</dbReference>
<evidence type="ECO:0000256" key="1">
    <source>
        <dbReference type="ARBA" id="ARBA00004496"/>
    </source>
</evidence>
<dbReference type="AlphaFoldDB" id="A0A345Y938"/>
<sequence length="156" mass="17522">MSGTPKSLKARAVDLLSRREYSRRELFQKLVPHAESAEEVDALLDELAEHGWQSDTRFAEQTATSKGRRYGSRRLAAELREKGVDADTITEALAGQDDVALARQLWQKKFGQKPQSREEWAKQMRFLAARGLPMDAIRKAMDGAEEDDFADPDATG</sequence>
<evidence type="ECO:0000259" key="8">
    <source>
        <dbReference type="Pfam" id="PF21982"/>
    </source>
</evidence>
<keyword evidence="4 5" id="KW-0963">Cytoplasm</keyword>
<dbReference type="InterPro" id="IPR053925">
    <property type="entry name" value="RecX_HTH_3rd"/>
</dbReference>
<dbReference type="PANTHER" id="PTHR33602">
    <property type="entry name" value="REGULATORY PROTEIN RECX FAMILY PROTEIN"/>
    <property type="match status" value="1"/>
</dbReference>
<protein>
    <recommendedName>
        <fullName evidence="3 5">Regulatory protein RecX</fullName>
    </recommendedName>
</protein>
<dbReference type="InterPro" id="IPR036388">
    <property type="entry name" value="WH-like_DNA-bd_sf"/>
</dbReference>
<evidence type="ECO:0000313" key="10">
    <source>
        <dbReference type="Proteomes" id="UP000254537"/>
    </source>
</evidence>